<feature type="compositionally biased region" description="Low complexity" evidence="6">
    <location>
        <begin position="322"/>
        <end position="336"/>
    </location>
</feature>
<accession>A0ABZ1CTS8</accession>
<name>A0ABZ1CTS8_9TREE</name>
<dbReference type="EMBL" id="CP141882">
    <property type="protein sequence ID" value="WRT64610.1"/>
    <property type="molecule type" value="Genomic_DNA"/>
</dbReference>
<dbReference type="PRINTS" id="PR00625">
    <property type="entry name" value="JDOMAIN"/>
</dbReference>
<feature type="compositionally biased region" description="Low complexity" evidence="6">
    <location>
        <begin position="190"/>
        <end position="208"/>
    </location>
</feature>
<evidence type="ECO:0000256" key="2">
    <source>
        <dbReference type="ARBA" id="ARBA00004496"/>
    </source>
</evidence>
<dbReference type="PANTHER" id="PTHR44313:SF1">
    <property type="entry name" value="DNAJ HOMOLOG SUBFAMILY C MEMBER 17"/>
    <property type="match status" value="1"/>
</dbReference>
<feature type="region of interest" description="Disordered" evidence="6">
    <location>
        <begin position="356"/>
        <end position="375"/>
    </location>
</feature>
<dbReference type="Pfam" id="PF00226">
    <property type="entry name" value="DnaJ"/>
    <property type="match status" value="1"/>
</dbReference>
<evidence type="ECO:0000256" key="1">
    <source>
        <dbReference type="ARBA" id="ARBA00004123"/>
    </source>
</evidence>
<keyword evidence="9" id="KW-1185">Reference proteome</keyword>
<keyword evidence="5" id="KW-0539">Nucleus</keyword>
<evidence type="ECO:0000313" key="8">
    <source>
        <dbReference type="EMBL" id="WRT64610.1"/>
    </source>
</evidence>
<feature type="domain" description="J" evidence="7">
    <location>
        <begin position="13"/>
        <end position="88"/>
    </location>
</feature>
<keyword evidence="3" id="KW-0963">Cytoplasm</keyword>
<protein>
    <recommendedName>
        <fullName evidence="7">J domain-containing protein</fullName>
    </recommendedName>
</protein>
<dbReference type="PANTHER" id="PTHR44313">
    <property type="entry name" value="DNAJ HOMOLOG SUBFAMILY C MEMBER 17"/>
    <property type="match status" value="1"/>
</dbReference>
<sequence>MAPALSEEEAALDPYALLELTTDANQKDVERAFRKKSLKCHPDRNPSPEAAIQFRQISLALGILTDQTKRSYVDNKLESDRRKKEKYAEYDKNKKRMVDALNAREEDAKRAKISQMERRKAQAEEEAIKDAGKRLLEEAQKRAMAAASISRQPPPPSASPSRTPSESIKSNPNQPEISSDDLTLILTFPSSSSSSSSTSSSSSSSSSSALQNTLQGKYGPIAHCVLTDPPIKEGKKKKGKKAVVEFGKGNWGGCWACWKDHSSSGQSDKGTALKDGVKVKWMKGEIPNWIEWAEKININNSRNDLHSNGSESTKRNGAPTINTPLRNTNTNGNTLTPSFDSAPDFGGISMSDLLSSHAKNKAEAISNKKKNEEFESMTLLRMRQLERERLEKQIRDEEGDDEGL</sequence>
<dbReference type="Proteomes" id="UP001329825">
    <property type="component" value="Chromosome 2"/>
</dbReference>
<evidence type="ECO:0000256" key="6">
    <source>
        <dbReference type="SAM" id="MobiDB-lite"/>
    </source>
</evidence>
<comment type="subcellular location">
    <subcellularLocation>
        <location evidence="2">Cytoplasm</location>
    </subcellularLocation>
    <subcellularLocation>
        <location evidence="1">Nucleus</location>
    </subcellularLocation>
</comment>
<dbReference type="Gene3D" id="1.10.287.110">
    <property type="entry name" value="DnaJ domain"/>
    <property type="match status" value="1"/>
</dbReference>
<dbReference type="RefSeq" id="XP_062789350.1">
    <property type="nucleotide sequence ID" value="XM_062933299.1"/>
</dbReference>
<dbReference type="SMART" id="SM00271">
    <property type="entry name" value="DnaJ"/>
    <property type="match status" value="1"/>
</dbReference>
<dbReference type="InterPro" id="IPR036869">
    <property type="entry name" value="J_dom_sf"/>
</dbReference>
<evidence type="ECO:0000313" key="9">
    <source>
        <dbReference type="Proteomes" id="UP001329825"/>
    </source>
</evidence>
<feature type="region of interest" description="Disordered" evidence="6">
    <location>
        <begin position="75"/>
        <end position="127"/>
    </location>
</feature>
<dbReference type="InterPro" id="IPR052094">
    <property type="entry name" value="Pre-mRNA-splicing_ERAD"/>
</dbReference>
<organism evidence="8 9">
    <name type="scientific">Kwoniella shivajii</name>
    <dbReference type="NCBI Taxonomy" id="564305"/>
    <lineage>
        <taxon>Eukaryota</taxon>
        <taxon>Fungi</taxon>
        <taxon>Dikarya</taxon>
        <taxon>Basidiomycota</taxon>
        <taxon>Agaricomycotina</taxon>
        <taxon>Tremellomycetes</taxon>
        <taxon>Tremellales</taxon>
        <taxon>Cryptococcaceae</taxon>
        <taxon>Kwoniella</taxon>
    </lineage>
</organism>
<proteinExistence type="predicted"/>
<feature type="compositionally biased region" description="Polar residues" evidence="6">
    <location>
        <begin position="301"/>
        <end position="311"/>
    </location>
</feature>
<gene>
    <name evidence="8" type="ORF">IL334_001543</name>
</gene>
<evidence type="ECO:0000256" key="4">
    <source>
        <dbReference type="ARBA" id="ARBA00023186"/>
    </source>
</evidence>
<evidence type="ECO:0000259" key="7">
    <source>
        <dbReference type="PROSITE" id="PS50076"/>
    </source>
</evidence>
<evidence type="ECO:0000256" key="5">
    <source>
        <dbReference type="ARBA" id="ARBA00023242"/>
    </source>
</evidence>
<dbReference type="GeneID" id="87953674"/>
<dbReference type="InterPro" id="IPR001623">
    <property type="entry name" value="DnaJ_domain"/>
</dbReference>
<feature type="region of interest" description="Disordered" evidence="6">
    <location>
        <begin position="301"/>
        <end position="336"/>
    </location>
</feature>
<dbReference type="SUPFAM" id="SSF46565">
    <property type="entry name" value="Chaperone J-domain"/>
    <property type="match status" value="1"/>
</dbReference>
<dbReference type="PROSITE" id="PS50076">
    <property type="entry name" value="DNAJ_2"/>
    <property type="match status" value="1"/>
</dbReference>
<reference evidence="8 9" key="1">
    <citation type="submission" date="2024-01" db="EMBL/GenBank/DDBJ databases">
        <title>Comparative genomics of Cryptococcus and Kwoniella reveals pathogenesis evolution and contrasting modes of karyotype evolution via chromosome fusion or intercentromeric recombination.</title>
        <authorList>
            <person name="Coelho M.A."/>
            <person name="David-Palma M."/>
            <person name="Shea T."/>
            <person name="Bowers K."/>
            <person name="McGinley-Smith S."/>
            <person name="Mohammad A.W."/>
            <person name="Gnirke A."/>
            <person name="Yurkov A.M."/>
            <person name="Nowrousian M."/>
            <person name="Sun S."/>
            <person name="Cuomo C.A."/>
            <person name="Heitman J."/>
        </authorList>
    </citation>
    <scope>NUCLEOTIDE SEQUENCE [LARGE SCALE GENOMIC DNA]</scope>
    <source>
        <strain evidence="8">CBS 11374</strain>
    </source>
</reference>
<feature type="compositionally biased region" description="Polar residues" evidence="6">
    <location>
        <begin position="166"/>
        <end position="181"/>
    </location>
</feature>
<evidence type="ECO:0000256" key="3">
    <source>
        <dbReference type="ARBA" id="ARBA00022490"/>
    </source>
</evidence>
<dbReference type="CDD" id="cd06257">
    <property type="entry name" value="DnaJ"/>
    <property type="match status" value="1"/>
</dbReference>
<keyword evidence="4" id="KW-0143">Chaperone</keyword>
<feature type="region of interest" description="Disordered" evidence="6">
    <location>
        <begin position="139"/>
        <end position="212"/>
    </location>
</feature>